<evidence type="ECO:0000313" key="2">
    <source>
        <dbReference type="EMBL" id="WLR42446.1"/>
    </source>
</evidence>
<sequence>MNYYPNNPMMSPYQPNQQSNVSPNQMNQQANVSPYQSNQQANVSPQMTKKSESEIKQFCHDHHHHFVIFVTNEGQQVEGIIDELDDDSFSLLVPSGEDERFFGAPFYGYGYPRRFRYFRPYRFPYRGFGGFMYPFFI</sequence>
<gene>
    <name evidence="2" type="ORF">LC087_17360</name>
</gene>
<dbReference type="Proteomes" id="UP001197974">
    <property type="component" value="Chromosome"/>
</dbReference>
<keyword evidence="3" id="KW-1185">Reference proteome</keyword>
<dbReference type="EMBL" id="CP129013">
    <property type="protein sequence ID" value="WLR42446.1"/>
    <property type="molecule type" value="Genomic_DNA"/>
</dbReference>
<feature type="compositionally biased region" description="Low complexity" evidence="1">
    <location>
        <begin position="11"/>
        <end position="29"/>
    </location>
</feature>
<accession>A0ABY9JSS8</accession>
<protein>
    <recommendedName>
        <fullName evidence="4">Spore coat protein</fullName>
    </recommendedName>
</protein>
<organism evidence="2 3">
    <name type="scientific">Bacillus carboniphilus</name>
    <dbReference type="NCBI Taxonomy" id="86663"/>
    <lineage>
        <taxon>Bacteria</taxon>
        <taxon>Bacillati</taxon>
        <taxon>Bacillota</taxon>
        <taxon>Bacilli</taxon>
        <taxon>Bacillales</taxon>
        <taxon>Bacillaceae</taxon>
        <taxon>Bacillus</taxon>
    </lineage>
</organism>
<dbReference type="RefSeq" id="WP_226540914.1">
    <property type="nucleotide sequence ID" value="NZ_CP129013.1"/>
</dbReference>
<name>A0ABY9JSS8_9BACI</name>
<evidence type="ECO:0000313" key="3">
    <source>
        <dbReference type="Proteomes" id="UP001197974"/>
    </source>
</evidence>
<reference evidence="2 3" key="1">
    <citation type="submission" date="2023-06" db="EMBL/GenBank/DDBJ databases">
        <title>Five Gram-positive bacteria isolated from mangrove sediments in Shenzhen, Guangdong, China.</title>
        <authorList>
            <person name="Yu S."/>
            <person name="Zheng W."/>
            <person name="Huang Y."/>
        </authorList>
    </citation>
    <scope>NUCLEOTIDE SEQUENCE [LARGE SCALE GENOMIC DNA]</scope>
    <source>
        <strain evidence="2 3">SaN35-3</strain>
    </source>
</reference>
<feature type="compositionally biased region" description="Polar residues" evidence="1">
    <location>
        <begin position="30"/>
        <end position="48"/>
    </location>
</feature>
<proteinExistence type="predicted"/>
<evidence type="ECO:0000256" key="1">
    <source>
        <dbReference type="SAM" id="MobiDB-lite"/>
    </source>
</evidence>
<feature type="region of interest" description="Disordered" evidence="1">
    <location>
        <begin position="1"/>
        <end position="54"/>
    </location>
</feature>
<evidence type="ECO:0008006" key="4">
    <source>
        <dbReference type="Google" id="ProtNLM"/>
    </source>
</evidence>